<dbReference type="PANTHER" id="PTHR32256:SF17">
    <property type="entry name" value="EGF-LIKE DOMAIN-CONTAINING PROTEIN"/>
    <property type="match status" value="1"/>
</dbReference>
<dbReference type="InterPro" id="IPR053369">
    <property type="entry name" value="SrfA-induced_signal"/>
</dbReference>
<protein>
    <submittedName>
        <fullName evidence="4">DUF5050 domain-containing protein</fullName>
    </submittedName>
</protein>
<dbReference type="Proteomes" id="UP001065549">
    <property type="component" value="Unassembled WGS sequence"/>
</dbReference>
<dbReference type="PANTHER" id="PTHR32256">
    <property type="match status" value="1"/>
</dbReference>
<dbReference type="Pfam" id="PF16472">
    <property type="entry name" value="DUF5050"/>
    <property type="match status" value="2"/>
</dbReference>
<keyword evidence="6" id="KW-1185">Reference proteome</keyword>
<keyword evidence="1" id="KW-0812">Transmembrane</keyword>
<feature type="domain" description="Prolow-density lipoprotein receptor-related protein 1-like beta-propeller" evidence="3">
    <location>
        <begin position="209"/>
        <end position="308"/>
    </location>
</feature>
<proteinExistence type="predicted"/>
<keyword evidence="1" id="KW-0472">Membrane</keyword>
<dbReference type="InterPro" id="IPR026870">
    <property type="entry name" value="Zinc_ribbon_dom"/>
</dbReference>
<evidence type="ECO:0000313" key="4">
    <source>
        <dbReference type="EMBL" id="MCU7376887.1"/>
    </source>
</evidence>
<dbReference type="EMBL" id="JAOSHN010000005">
    <property type="protein sequence ID" value="MCU7379436.1"/>
    <property type="molecule type" value="Genomic_DNA"/>
</dbReference>
<evidence type="ECO:0000256" key="1">
    <source>
        <dbReference type="SAM" id="Phobius"/>
    </source>
</evidence>
<feature type="domain" description="Prolow-density lipoprotein receptor-related protein 1-like beta-propeller" evidence="3">
    <location>
        <begin position="100"/>
        <end position="205"/>
    </location>
</feature>
<reference evidence="4" key="1">
    <citation type="submission" date="2022-09" db="EMBL/GenBank/DDBJ databases">
        <title>Culturomic study of gut microbiota in children with autism spectrum disorder.</title>
        <authorList>
            <person name="Efimov B.A."/>
            <person name="Chaplin A.V."/>
            <person name="Sokolova S.R."/>
            <person name="Pikina A.P."/>
            <person name="Korzhanova M."/>
            <person name="Belova V."/>
            <person name="Korostin D."/>
        </authorList>
    </citation>
    <scope>NUCLEOTIDE SEQUENCE</scope>
    <source>
        <strain evidence="4">ASD5510</strain>
    </source>
</reference>
<organism evidence="4 6">
    <name type="scientific">Hominibacterium faecale</name>
    <dbReference type="NCBI Taxonomy" id="2839743"/>
    <lineage>
        <taxon>Bacteria</taxon>
        <taxon>Bacillati</taxon>
        <taxon>Bacillota</taxon>
        <taxon>Clostridia</taxon>
        <taxon>Peptostreptococcales</taxon>
        <taxon>Anaerovoracaceae</taxon>
        <taxon>Hominibacterium</taxon>
    </lineage>
</organism>
<dbReference type="SUPFAM" id="SSF69304">
    <property type="entry name" value="Tricorn protease N-terminal domain"/>
    <property type="match status" value="1"/>
</dbReference>
<dbReference type="Pfam" id="PF13240">
    <property type="entry name" value="Zn_Ribbon_1"/>
    <property type="match status" value="1"/>
</dbReference>
<dbReference type="InterPro" id="IPR032485">
    <property type="entry name" value="LRP1-like_beta_prop"/>
</dbReference>
<dbReference type="EMBL" id="JAOSHN010000001">
    <property type="protein sequence ID" value="MCU7376887.1"/>
    <property type="molecule type" value="Genomic_DNA"/>
</dbReference>
<gene>
    <name evidence="4" type="ORF">OBO34_00800</name>
    <name evidence="5" type="ORF">OBO34_13895</name>
</gene>
<evidence type="ECO:0000313" key="5">
    <source>
        <dbReference type="EMBL" id="MCU7379436.1"/>
    </source>
</evidence>
<dbReference type="AlphaFoldDB" id="A0A9J6QRF7"/>
<feature type="domain" description="Zinc-ribbon" evidence="2">
    <location>
        <begin position="2"/>
        <end position="23"/>
    </location>
</feature>
<evidence type="ECO:0000259" key="2">
    <source>
        <dbReference type="Pfam" id="PF13240"/>
    </source>
</evidence>
<dbReference type="RefSeq" id="WP_253020482.1">
    <property type="nucleotide sequence ID" value="NZ_JAOSHN010000001.1"/>
</dbReference>
<name>A0A9J6QRF7_9FIRM</name>
<evidence type="ECO:0000259" key="3">
    <source>
        <dbReference type="Pfam" id="PF16472"/>
    </source>
</evidence>
<sequence>MYCKNCGNKISEGAKFCKSCGAPAVEPSEKRETEQARRESIRREKAKKRRKILLACLLVLAVCACVVFAYVKPNWIDRKTAKPEDGKPAAAALAKGETGNSFANLANGGELVKSGSWIYYSNGQGIYKTADMSEEGTQLCRATVPGNLNAAGEWIYYTAAKGTEHYNVIYRVRMNGSESEMLSEEPCTMLTAAGDKLYYQIVDQNSEGYEGKLFSMNMDGSGVKQVLEDQIRFLGIEKDWIYYTTYQGEQNTLYRVKTDGTEEERLISEFRSCSVPVVKDGWLYYGRAAEDGSWKLCRQKLSADGKREDIVQAAASSSYWEIALNVCDGWVYYVDLGNTKDTEEPQERVCRVKVDGSEPELMSDGGWSCRIFTADQDVMCCFSKNSADELENWQLEWEVME</sequence>
<dbReference type="InterPro" id="IPR011042">
    <property type="entry name" value="6-blade_b-propeller_TolB-like"/>
</dbReference>
<comment type="caution">
    <text evidence="4">The sequence shown here is derived from an EMBL/GenBank/DDBJ whole genome shotgun (WGS) entry which is preliminary data.</text>
</comment>
<dbReference type="Gene3D" id="2.120.10.30">
    <property type="entry name" value="TolB, C-terminal domain"/>
    <property type="match status" value="1"/>
</dbReference>
<keyword evidence="1" id="KW-1133">Transmembrane helix</keyword>
<feature type="transmembrane region" description="Helical" evidence="1">
    <location>
        <begin position="52"/>
        <end position="71"/>
    </location>
</feature>
<accession>A0A9J6QRF7</accession>
<evidence type="ECO:0000313" key="6">
    <source>
        <dbReference type="Proteomes" id="UP001065549"/>
    </source>
</evidence>